<dbReference type="STRING" id="413882.AAW51_0764"/>
<dbReference type="Proteomes" id="UP000035352">
    <property type="component" value="Chromosome"/>
</dbReference>
<protein>
    <submittedName>
        <fullName evidence="2">RecA/RadA recombinase</fullName>
    </submittedName>
</protein>
<keyword evidence="3" id="KW-1185">Reference proteome</keyword>
<feature type="region of interest" description="Disordered" evidence="1">
    <location>
        <begin position="207"/>
        <end position="234"/>
    </location>
</feature>
<dbReference type="NCBIfam" id="NF033429">
    <property type="entry name" value="ImuA_translesion"/>
    <property type="match status" value="1"/>
</dbReference>
<proteinExistence type="predicted"/>
<dbReference type="EMBL" id="CP011371">
    <property type="protein sequence ID" value="AKJ27455.1"/>
    <property type="molecule type" value="Genomic_DNA"/>
</dbReference>
<name>A0A0G3BLM0_9BURK</name>
<dbReference type="KEGG" id="pbh:AAW51_0764"/>
<dbReference type="InterPro" id="IPR027417">
    <property type="entry name" value="P-loop_NTPase"/>
</dbReference>
<gene>
    <name evidence="2" type="ORF">AAW51_0764</name>
</gene>
<dbReference type="SUPFAM" id="SSF52540">
    <property type="entry name" value="P-loop containing nucleoside triphosphate hydrolases"/>
    <property type="match status" value="1"/>
</dbReference>
<reference evidence="2 3" key="1">
    <citation type="submission" date="2015-05" db="EMBL/GenBank/DDBJ databases">
        <authorList>
            <person name="Tang B."/>
            <person name="Yu Y."/>
        </authorList>
    </citation>
    <scope>NUCLEOTIDE SEQUENCE [LARGE SCALE GENOMIC DNA]</scope>
    <source>
        <strain evidence="2 3">DSM 7029</strain>
    </source>
</reference>
<evidence type="ECO:0000313" key="3">
    <source>
        <dbReference type="Proteomes" id="UP000035352"/>
    </source>
</evidence>
<accession>A0A0G3BLM0</accession>
<dbReference type="AlphaFoldDB" id="A0A0G3BLM0"/>
<dbReference type="Gene3D" id="3.40.50.300">
    <property type="entry name" value="P-loop containing nucleotide triphosphate hydrolases"/>
    <property type="match status" value="1"/>
</dbReference>
<organism evidence="2 3">
    <name type="scientific">Caldimonas brevitalea</name>
    <dbReference type="NCBI Taxonomy" id="413882"/>
    <lineage>
        <taxon>Bacteria</taxon>
        <taxon>Pseudomonadati</taxon>
        <taxon>Pseudomonadota</taxon>
        <taxon>Betaproteobacteria</taxon>
        <taxon>Burkholderiales</taxon>
        <taxon>Sphaerotilaceae</taxon>
        <taxon>Caldimonas</taxon>
    </lineage>
</organism>
<evidence type="ECO:0000256" key="1">
    <source>
        <dbReference type="SAM" id="MobiDB-lite"/>
    </source>
</evidence>
<evidence type="ECO:0000313" key="2">
    <source>
        <dbReference type="EMBL" id="AKJ27455.1"/>
    </source>
</evidence>
<sequence length="234" mass="24530">MSVGVGSAAAASCAGVAPTAVLPSGHAALDRQLPGGGWPCGAVTELLQPQAGVFEWRLLAPLLRLVTAQGDEVVLIGAPWRATPRRARLPGIDPARLEWIDSETAAERLWAVEQVLSGATRGAVLAWLPQLSPLHLRRLQARARWCDGPVFLMRPSSAAAERTSARLRLLVTLDAGRGLQLRVIERREPTAAVWAPQIGPLPGSASGITAPAPRCGTPALRVGNPDGAGSTAQR</sequence>
<dbReference type="InterPro" id="IPR047610">
    <property type="entry name" value="ImuA_translesion"/>
</dbReference>